<keyword evidence="1" id="KW-0732">Signal</keyword>
<sequence>MRVKCLVTAITVSLALSGHVSKAFSAEIEKANDPLCLIELSGEIVKGDLQRFISLADETLPGSDGETTWKNTMCLNSPGGNLAEGTALAGEIYKRGITTVIRDGHSCYSACAIMFMMGIAQGSEMGWPSRKMHKNARLGFHRPYLDIDSDEKVSIKALAFGYDEAQKALLQIFNLANSPNGPLTTRPMMKPDLEQAMIAHVGNDFYMIDDVNKAGRFDIEVFGYQEPKDINAQTAFMACDNAFYWESRLLEPEYVNYLHDAYQDKEGVERQSKLLNSPYGKNFHVISNDAGYADAECNVRWREDRLTICGYNDSYDVSLGRSECNPETDGGVSYPLSKIALWPAYTKLASLPEEQAATNAIVGVRYRCVVKSENNTVIDEEICVQGNGRTANGFLNVDFTWPSGSKTVISIGKTALRINGDSAQRQRGTNDMCFLNERTRNWFCASNLPATDKDG</sequence>
<proteinExistence type="predicted"/>
<reference evidence="2 3" key="1">
    <citation type="submission" date="2020-05" db="EMBL/GenBank/DDBJ databases">
        <title>Draft Genome Sequence of Ochrobactrum soli Isolated from Stable Fly Gut.</title>
        <authorList>
            <person name="Pileggi M.T."/>
            <person name="Vazhakkala L.J."/>
            <person name="Wong C.N."/>
        </authorList>
    </citation>
    <scope>NUCLEOTIDE SEQUENCE [LARGE SCALE GENOMIC DNA]</scope>
    <source>
        <strain evidence="2 3">MTP-C0764</strain>
    </source>
</reference>
<evidence type="ECO:0000313" key="2">
    <source>
        <dbReference type="EMBL" id="NNU63075.1"/>
    </source>
</evidence>
<accession>A0A849KMG8</accession>
<keyword evidence="3" id="KW-1185">Reference proteome</keyword>
<dbReference type="SUPFAM" id="SSF52096">
    <property type="entry name" value="ClpP/crotonase"/>
    <property type="match status" value="1"/>
</dbReference>
<evidence type="ECO:0000256" key="1">
    <source>
        <dbReference type="SAM" id="SignalP"/>
    </source>
</evidence>
<dbReference type="InterPro" id="IPR029045">
    <property type="entry name" value="ClpP/crotonase-like_dom_sf"/>
</dbReference>
<protein>
    <submittedName>
        <fullName evidence="2">Uncharacterized protein</fullName>
    </submittedName>
</protein>
<feature type="signal peptide" evidence="1">
    <location>
        <begin position="1"/>
        <end position="25"/>
    </location>
</feature>
<name>A0A849KMG8_9HYPH</name>
<feature type="chain" id="PRO_5032471317" evidence="1">
    <location>
        <begin position="26"/>
        <end position="455"/>
    </location>
</feature>
<evidence type="ECO:0000313" key="3">
    <source>
        <dbReference type="Proteomes" id="UP000574931"/>
    </source>
</evidence>
<dbReference type="EMBL" id="JABFCY010000018">
    <property type="protein sequence ID" value="NNU63075.1"/>
    <property type="molecule type" value="Genomic_DNA"/>
</dbReference>
<dbReference type="AlphaFoldDB" id="A0A849KMG8"/>
<comment type="caution">
    <text evidence="2">The sequence shown here is derived from an EMBL/GenBank/DDBJ whole genome shotgun (WGS) entry which is preliminary data.</text>
</comment>
<organism evidence="2 3">
    <name type="scientific">Ochrobactrum soli</name>
    <dbReference type="NCBI Taxonomy" id="2448455"/>
    <lineage>
        <taxon>Bacteria</taxon>
        <taxon>Pseudomonadati</taxon>
        <taxon>Pseudomonadota</taxon>
        <taxon>Alphaproteobacteria</taxon>
        <taxon>Hyphomicrobiales</taxon>
        <taxon>Brucellaceae</taxon>
        <taxon>Brucella/Ochrobactrum group</taxon>
        <taxon>Ochrobactrum</taxon>
    </lineage>
</organism>
<dbReference type="Proteomes" id="UP000574931">
    <property type="component" value="Unassembled WGS sequence"/>
</dbReference>
<dbReference type="RefSeq" id="WP_171319446.1">
    <property type="nucleotide sequence ID" value="NZ_JABFCY010000018.1"/>
</dbReference>
<gene>
    <name evidence="2" type="ORF">HKX02_22875</name>
</gene>
<dbReference type="Gene3D" id="3.90.226.10">
    <property type="entry name" value="2-enoyl-CoA Hydratase, Chain A, domain 1"/>
    <property type="match status" value="1"/>
</dbReference>